<feature type="transmembrane region" description="Helical" evidence="8">
    <location>
        <begin position="109"/>
        <end position="125"/>
    </location>
</feature>
<sequence length="453" mass="52777">MIREYITCWILLFTMLLFAGLGSYPLVEPDEARNGEIVREAIQMNNWLPPTINGKVRYQKPPLYYWTISLIAKVFGINEFSIRLLSALSACLIIILLYFWGAALWDDSGLAALIFASFLVTFFYAHLARMDMFLTMLITLAVFFLWKGFLGNKLLHYVLSALFAGMAVLVKGPMTFLIIGSFSIPFMVSHRIVPVKKLILWLVVCLVVIIPVFAFLEKASPGYCYLFFWKENVLRYLTPIFHRSEPFYYYIVVLGIGLLPWIILMFYNKFDLNLYKKDFLWLSGWAFVPVIFFSFSKSKLPHYILPVFPAIALLMSGVLRRFWILEELISKALNITFLLYFLLAIVILPVYGSKRSYKELALRMVYRDSTVPVYVYKDRLFSVSFYSERIARKIEPRELDELVKDGKKFWLVVKQRKTHSLQEIKCCRALDSYKQRSFEALLLDCSNSAFSQK</sequence>
<comment type="subcellular location">
    <subcellularLocation>
        <location evidence="1">Cell membrane</location>
        <topology evidence="1">Multi-pass membrane protein</topology>
    </subcellularLocation>
</comment>
<evidence type="ECO:0000313" key="10">
    <source>
        <dbReference type="EMBL" id="BAT71475.1"/>
    </source>
</evidence>
<keyword evidence="6 8" id="KW-1133">Transmembrane helix</keyword>
<organism evidence="10 11">
    <name type="scientific">Thermosulfidibacter takaii (strain DSM 17441 / JCM 13301 / NBRC 103674 / ABI70S6)</name>
    <dbReference type="NCBI Taxonomy" id="1298851"/>
    <lineage>
        <taxon>Bacteria</taxon>
        <taxon>Pseudomonadati</taxon>
        <taxon>Thermosulfidibacterota</taxon>
        <taxon>Thermosulfidibacteria</taxon>
        <taxon>Thermosulfidibacterales</taxon>
        <taxon>Thermosulfidibacteraceae</taxon>
    </lineage>
</organism>
<feature type="transmembrane region" description="Helical" evidence="8">
    <location>
        <begin position="7"/>
        <end position="27"/>
    </location>
</feature>
<evidence type="ECO:0000256" key="1">
    <source>
        <dbReference type="ARBA" id="ARBA00004651"/>
    </source>
</evidence>
<keyword evidence="5 8" id="KW-0812">Transmembrane</keyword>
<evidence type="ECO:0000256" key="6">
    <source>
        <dbReference type="ARBA" id="ARBA00022989"/>
    </source>
</evidence>
<dbReference type="STRING" id="1298851.TST_0669"/>
<evidence type="ECO:0000256" key="2">
    <source>
        <dbReference type="ARBA" id="ARBA00022475"/>
    </source>
</evidence>
<dbReference type="OrthoDB" id="9775035at2"/>
<dbReference type="InterPro" id="IPR050297">
    <property type="entry name" value="LipidA_mod_glycosyltrf_83"/>
</dbReference>
<keyword evidence="3" id="KW-0328">Glycosyltransferase</keyword>
<dbReference type="Pfam" id="PF13231">
    <property type="entry name" value="PMT_2"/>
    <property type="match status" value="1"/>
</dbReference>
<keyword evidence="7 8" id="KW-0472">Membrane</keyword>
<dbReference type="KEGG" id="ttk:TST_0669"/>
<feature type="transmembrane region" description="Helical" evidence="8">
    <location>
        <begin position="247"/>
        <end position="267"/>
    </location>
</feature>
<evidence type="ECO:0000256" key="4">
    <source>
        <dbReference type="ARBA" id="ARBA00022679"/>
    </source>
</evidence>
<dbReference type="GO" id="GO:0005886">
    <property type="term" value="C:plasma membrane"/>
    <property type="evidence" value="ECO:0007669"/>
    <property type="project" value="UniProtKB-SubCell"/>
</dbReference>
<evidence type="ECO:0000256" key="5">
    <source>
        <dbReference type="ARBA" id="ARBA00022692"/>
    </source>
</evidence>
<feature type="transmembrane region" description="Helical" evidence="8">
    <location>
        <begin position="332"/>
        <end position="352"/>
    </location>
</feature>
<feature type="transmembrane region" description="Helical" evidence="8">
    <location>
        <begin position="198"/>
        <end position="216"/>
    </location>
</feature>
<dbReference type="GO" id="GO:0009103">
    <property type="term" value="P:lipopolysaccharide biosynthetic process"/>
    <property type="evidence" value="ECO:0007669"/>
    <property type="project" value="UniProtKB-ARBA"/>
</dbReference>
<dbReference type="PANTHER" id="PTHR33908:SF3">
    <property type="entry name" value="UNDECAPRENYL PHOSPHATE-ALPHA-4-AMINO-4-DEOXY-L-ARABINOSE ARABINOSYL TRANSFERASE"/>
    <property type="match status" value="1"/>
</dbReference>
<dbReference type="InterPro" id="IPR038731">
    <property type="entry name" value="RgtA/B/C-like"/>
</dbReference>
<feature type="transmembrane region" description="Helical" evidence="8">
    <location>
        <begin position="85"/>
        <end position="103"/>
    </location>
</feature>
<feature type="transmembrane region" description="Helical" evidence="8">
    <location>
        <begin position="302"/>
        <end position="320"/>
    </location>
</feature>
<dbReference type="EMBL" id="AP013035">
    <property type="protein sequence ID" value="BAT71475.1"/>
    <property type="molecule type" value="Genomic_DNA"/>
</dbReference>
<keyword evidence="11" id="KW-1185">Reference proteome</keyword>
<dbReference type="GO" id="GO:0016763">
    <property type="term" value="F:pentosyltransferase activity"/>
    <property type="evidence" value="ECO:0007669"/>
    <property type="project" value="TreeGrafter"/>
</dbReference>
<dbReference type="AlphaFoldDB" id="A0A0S3QT15"/>
<feature type="transmembrane region" description="Helical" evidence="8">
    <location>
        <begin position="279"/>
        <end position="296"/>
    </location>
</feature>
<protein>
    <submittedName>
        <fullName evidence="10">Glycosyl transferase, family 39</fullName>
    </submittedName>
</protein>
<dbReference type="Proteomes" id="UP000063234">
    <property type="component" value="Chromosome"/>
</dbReference>
<gene>
    <name evidence="10" type="ORF">TST_0669</name>
</gene>
<dbReference type="RefSeq" id="WP_083498583.1">
    <property type="nucleotide sequence ID" value="NZ_AP013035.1"/>
</dbReference>
<evidence type="ECO:0000259" key="9">
    <source>
        <dbReference type="Pfam" id="PF13231"/>
    </source>
</evidence>
<feature type="transmembrane region" description="Helical" evidence="8">
    <location>
        <begin position="161"/>
        <end position="186"/>
    </location>
</feature>
<evidence type="ECO:0000313" key="11">
    <source>
        <dbReference type="Proteomes" id="UP000063234"/>
    </source>
</evidence>
<reference evidence="11" key="1">
    <citation type="journal article" date="2018" name="Science">
        <title>A primordial and reversible TCA cycle in a facultatively chemolithoautotrophic thermophile.</title>
        <authorList>
            <person name="Nunoura T."/>
            <person name="Chikaraishi Y."/>
            <person name="Izaki R."/>
            <person name="Suwa T."/>
            <person name="Sato T."/>
            <person name="Harada T."/>
            <person name="Mori K."/>
            <person name="Kato Y."/>
            <person name="Miyazaki M."/>
            <person name="Shimamura S."/>
            <person name="Yanagawa K."/>
            <person name="Shuto A."/>
            <person name="Ohkouchi N."/>
            <person name="Fujita N."/>
            <person name="Takaki Y."/>
            <person name="Atomi H."/>
            <person name="Takai K."/>
        </authorList>
    </citation>
    <scope>NUCLEOTIDE SEQUENCE [LARGE SCALE GENOMIC DNA]</scope>
    <source>
        <strain evidence="11">DSM 17441 / JCM 13301 / NBRC 103674 / ABI70S6</strain>
    </source>
</reference>
<feature type="domain" description="Glycosyltransferase RgtA/B/C/D-like" evidence="9">
    <location>
        <begin position="60"/>
        <end position="213"/>
    </location>
</feature>
<dbReference type="GO" id="GO:0010041">
    <property type="term" value="P:response to iron(III) ion"/>
    <property type="evidence" value="ECO:0007669"/>
    <property type="project" value="TreeGrafter"/>
</dbReference>
<evidence type="ECO:0000256" key="7">
    <source>
        <dbReference type="ARBA" id="ARBA00023136"/>
    </source>
</evidence>
<name>A0A0S3QT15_THET7</name>
<keyword evidence="4 10" id="KW-0808">Transferase</keyword>
<evidence type="ECO:0000256" key="8">
    <source>
        <dbReference type="SAM" id="Phobius"/>
    </source>
</evidence>
<proteinExistence type="predicted"/>
<dbReference type="PANTHER" id="PTHR33908">
    <property type="entry name" value="MANNOSYLTRANSFERASE YKCB-RELATED"/>
    <property type="match status" value="1"/>
</dbReference>
<keyword evidence="2" id="KW-1003">Cell membrane</keyword>
<evidence type="ECO:0000256" key="3">
    <source>
        <dbReference type="ARBA" id="ARBA00022676"/>
    </source>
</evidence>
<accession>A0A0S3QT15</accession>
<feature type="transmembrane region" description="Helical" evidence="8">
    <location>
        <begin position="132"/>
        <end position="149"/>
    </location>
</feature>